<dbReference type="NCBIfam" id="TIGR00634">
    <property type="entry name" value="recN"/>
    <property type="match status" value="1"/>
</dbReference>
<keyword evidence="13" id="KW-1185">Reference proteome</keyword>
<dbReference type="InterPro" id="IPR027417">
    <property type="entry name" value="P-loop_NTPase"/>
</dbReference>
<evidence type="ECO:0000256" key="9">
    <source>
        <dbReference type="SAM" id="Coils"/>
    </source>
</evidence>
<evidence type="ECO:0000256" key="3">
    <source>
        <dbReference type="ARBA" id="ARBA00021315"/>
    </source>
</evidence>
<keyword evidence="6" id="KW-0067">ATP-binding</keyword>
<dbReference type="AlphaFoldDB" id="A0A660CD40"/>
<sequence length="639" mass="66828">MRIQGLGVIEDALLELHPGFTVVTGETGAGKTMVVTGLHLLSGGRSEASKVRAGAAKASVEGRFEGLDAAGERATEIVTDAGADVDEDGSVIALRSVSADGRSRAHLGGRSVPVGVLGDLAEQLIAVHGQNDQLKLLRSAQQRAVLDRFAGDAVAAPLAEYRRVRRAWLEVLTELEERSSRSRELAQQADMLRHGLSEIEAVAPEPGEDVELTEQVKRLAAVDELREAASAASAAVSGAADGDPEMPGALGLLADARRRLSGVDDAVLRDLEPRLAEAATLLSDVGAELMTYLDGLEADPERLERILARQAELKKLTRKYAADVDGVLAWADDARTRLDGLDTSDEALAELAAKRDELAAELAGHADAVSKARRAAAADLAGRITAELAGLAMGQAEVELLVRPKEADAGDPHAVAVGGQRLHAGSEGVDEVELVLKAHAGAQSLPVHKAASGGELSRVMLAIEVVLAHADPVQTLVFDEVDAGVGGRAAVEIGKRLATLARTHQVLVVTHLPQVAAFADRHLVVDKGTADGVTRSGVTVLDPEHRVDELARMLAGLDDSEAGRAHAEELIGTADAYKRDRERERAKPAKKTAKKATETASTGQGKTSANTSGTTSGTTSDKSARAKAALSRKKADTGK</sequence>
<feature type="domain" description="RecF/RecN/SMC N-terminal" evidence="11">
    <location>
        <begin position="12"/>
        <end position="525"/>
    </location>
</feature>
<evidence type="ECO:0000256" key="6">
    <source>
        <dbReference type="ARBA" id="ARBA00022840"/>
    </source>
</evidence>
<dbReference type="GO" id="GO:0043590">
    <property type="term" value="C:bacterial nucleoid"/>
    <property type="evidence" value="ECO:0007669"/>
    <property type="project" value="TreeGrafter"/>
</dbReference>
<accession>A0A660CD40</accession>
<dbReference type="InterPro" id="IPR004604">
    <property type="entry name" value="DNA_recomb/repair_RecN"/>
</dbReference>
<comment type="caution">
    <text evidence="12">The sequence shown here is derived from an EMBL/GenBank/DDBJ whole genome shotgun (WGS) entry which is preliminary data.</text>
</comment>
<evidence type="ECO:0000256" key="1">
    <source>
        <dbReference type="ARBA" id="ARBA00003618"/>
    </source>
</evidence>
<dbReference type="PANTHER" id="PTHR11059:SF0">
    <property type="entry name" value="DNA REPAIR PROTEIN RECN"/>
    <property type="match status" value="1"/>
</dbReference>
<dbReference type="FunFam" id="3.40.50.300:FF:000356">
    <property type="entry name" value="DNA repair protein RecN"/>
    <property type="match status" value="1"/>
</dbReference>
<evidence type="ECO:0000256" key="4">
    <source>
        <dbReference type="ARBA" id="ARBA00022741"/>
    </source>
</evidence>
<comment type="similarity">
    <text evidence="2">Belongs to the RecN family.</text>
</comment>
<dbReference type="GO" id="GO:0006310">
    <property type="term" value="P:DNA recombination"/>
    <property type="evidence" value="ECO:0007669"/>
    <property type="project" value="InterPro"/>
</dbReference>
<evidence type="ECO:0000256" key="2">
    <source>
        <dbReference type="ARBA" id="ARBA00009441"/>
    </source>
</evidence>
<keyword evidence="9" id="KW-0175">Coiled coil</keyword>
<dbReference type="GO" id="GO:0006281">
    <property type="term" value="P:DNA repair"/>
    <property type="evidence" value="ECO:0007669"/>
    <property type="project" value="UniProtKB-KW"/>
</dbReference>
<reference evidence="12 13" key="1">
    <citation type="submission" date="2019-07" db="EMBL/GenBank/DDBJ databases">
        <title>R&amp;d 2014.</title>
        <authorList>
            <person name="Klenk H.-P."/>
        </authorList>
    </citation>
    <scope>NUCLEOTIDE SEQUENCE [LARGE SCALE GENOMIC DNA]</scope>
    <source>
        <strain evidence="12 13">DSM 43194</strain>
    </source>
</reference>
<keyword evidence="7" id="KW-0234">DNA repair</keyword>
<gene>
    <name evidence="12" type="ORF">JD82_01670</name>
</gene>
<dbReference type="GO" id="GO:0005524">
    <property type="term" value="F:ATP binding"/>
    <property type="evidence" value="ECO:0007669"/>
    <property type="project" value="UniProtKB-KW"/>
</dbReference>
<organism evidence="12 13">
    <name type="scientific">Prauserella rugosa</name>
    <dbReference type="NCBI Taxonomy" id="43354"/>
    <lineage>
        <taxon>Bacteria</taxon>
        <taxon>Bacillati</taxon>
        <taxon>Actinomycetota</taxon>
        <taxon>Actinomycetes</taxon>
        <taxon>Pseudonocardiales</taxon>
        <taxon>Pseudonocardiaceae</taxon>
        <taxon>Prauserella</taxon>
    </lineage>
</organism>
<feature type="coiled-coil region" evidence="9">
    <location>
        <begin position="341"/>
        <end position="368"/>
    </location>
</feature>
<evidence type="ECO:0000256" key="8">
    <source>
        <dbReference type="ARBA" id="ARBA00033408"/>
    </source>
</evidence>
<dbReference type="SUPFAM" id="SSF52540">
    <property type="entry name" value="P-loop containing nucleoside triphosphate hydrolases"/>
    <property type="match status" value="2"/>
</dbReference>
<evidence type="ECO:0000313" key="13">
    <source>
        <dbReference type="Proteomes" id="UP000317303"/>
    </source>
</evidence>
<dbReference type="CDD" id="cd03241">
    <property type="entry name" value="ABC_RecN"/>
    <property type="match status" value="1"/>
</dbReference>
<dbReference type="Proteomes" id="UP000317303">
    <property type="component" value="Unassembled WGS sequence"/>
</dbReference>
<comment type="function">
    <text evidence="1">May be involved in recombinational repair of damaged DNA.</text>
</comment>
<dbReference type="GO" id="GO:0009432">
    <property type="term" value="P:SOS response"/>
    <property type="evidence" value="ECO:0007669"/>
    <property type="project" value="TreeGrafter"/>
</dbReference>
<name>A0A660CD40_9PSEU</name>
<dbReference type="InterPro" id="IPR003395">
    <property type="entry name" value="RecF/RecN/SMC_N"/>
</dbReference>
<evidence type="ECO:0000259" key="11">
    <source>
        <dbReference type="Pfam" id="PF02463"/>
    </source>
</evidence>
<evidence type="ECO:0000256" key="7">
    <source>
        <dbReference type="ARBA" id="ARBA00023204"/>
    </source>
</evidence>
<evidence type="ECO:0000313" key="12">
    <source>
        <dbReference type="EMBL" id="TWH19837.1"/>
    </source>
</evidence>
<keyword evidence="4" id="KW-0547">Nucleotide-binding</keyword>
<dbReference type="EMBL" id="VLJV01000001">
    <property type="protein sequence ID" value="TWH19837.1"/>
    <property type="molecule type" value="Genomic_DNA"/>
</dbReference>
<evidence type="ECO:0000256" key="10">
    <source>
        <dbReference type="SAM" id="MobiDB-lite"/>
    </source>
</evidence>
<dbReference type="PANTHER" id="PTHR11059">
    <property type="entry name" value="DNA REPAIR PROTEIN RECN"/>
    <property type="match status" value="1"/>
</dbReference>
<keyword evidence="5" id="KW-0227">DNA damage</keyword>
<protein>
    <recommendedName>
        <fullName evidence="3">DNA repair protein RecN</fullName>
    </recommendedName>
    <alternativeName>
        <fullName evidence="8">Recombination protein N</fullName>
    </alternativeName>
</protein>
<feature type="compositionally biased region" description="Basic and acidic residues" evidence="10">
    <location>
        <begin position="576"/>
        <end position="587"/>
    </location>
</feature>
<feature type="compositionally biased region" description="Low complexity" evidence="10">
    <location>
        <begin position="605"/>
        <end position="629"/>
    </location>
</feature>
<dbReference type="Gene3D" id="3.40.50.300">
    <property type="entry name" value="P-loop containing nucleotide triphosphate hydrolases"/>
    <property type="match status" value="2"/>
</dbReference>
<proteinExistence type="inferred from homology"/>
<feature type="region of interest" description="Disordered" evidence="10">
    <location>
        <begin position="574"/>
        <end position="639"/>
    </location>
</feature>
<evidence type="ECO:0000256" key="5">
    <source>
        <dbReference type="ARBA" id="ARBA00022763"/>
    </source>
</evidence>
<dbReference type="Pfam" id="PF02463">
    <property type="entry name" value="SMC_N"/>
    <property type="match status" value="1"/>
</dbReference>